<comment type="similarity">
    <text evidence="7">Belongs to the RnpA family.</text>
</comment>
<comment type="catalytic activity">
    <reaction evidence="7">
        <text>Endonucleolytic cleavage of RNA, removing 5'-extranucleotides from tRNA precursor.</text>
        <dbReference type="EC" id="3.1.26.5"/>
    </reaction>
</comment>
<feature type="region of interest" description="Disordered" evidence="8">
    <location>
        <begin position="1"/>
        <end position="39"/>
    </location>
</feature>
<comment type="subunit">
    <text evidence="7">Consists of a catalytic RNA component (M1 or rnpB) and a protein subunit.</text>
</comment>
<evidence type="ECO:0000256" key="5">
    <source>
        <dbReference type="ARBA" id="ARBA00022801"/>
    </source>
</evidence>
<dbReference type="Proteomes" id="UP000823612">
    <property type="component" value="Unassembled WGS sequence"/>
</dbReference>
<keyword evidence="2 7" id="KW-0819">tRNA processing</keyword>
<evidence type="ECO:0000256" key="3">
    <source>
        <dbReference type="ARBA" id="ARBA00022722"/>
    </source>
</evidence>
<dbReference type="InterPro" id="IPR014721">
    <property type="entry name" value="Ribsml_uS5_D2-typ_fold_subgr"/>
</dbReference>
<dbReference type="GO" id="GO:0004526">
    <property type="term" value="F:ribonuclease P activity"/>
    <property type="evidence" value="ECO:0007669"/>
    <property type="project" value="UniProtKB-UniRule"/>
</dbReference>
<reference evidence="9" key="1">
    <citation type="submission" date="2020-10" db="EMBL/GenBank/DDBJ databases">
        <authorList>
            <person name="Gilroy R."/>
        </authorList>
    </citation>
    <scope>NUCLEOTIDE SEQUENCE</scope>
    <source>
        <strain evidence="9">2889</strain>
    </source>
</reference>
<dbReference type="GO" id="GO:0001682">
    <property type="term" value="P:tRNA 5'-leader removal"/>
    <property type="evidence" value="ECO:0007669"/>
    <property type="project" value="UniProtKB-UniRule"/>
</dbReference>
<protein>
    <recommendedName>
        <fullName evidence="7">Ribonuclease P protein component</fullName>
        <shortName evidence="7">RNase P protein</shortName>
        <shortName evidence="7">RNaseP protein</shortName>
        <ecNumber evidence="7">3.1.26.5</ecNumber>
    </recommendedName>
    <alternativeName>
        <fullName evidence="7">Protein C5</fullName>
    </alternativeName>
</protein>
<proteinExistence type="inferred from homology"/>
<gene>
    <name evidence="7" type="primary">rnpA</name>
    <name evidence="9" type="ORF">IAB08_00210</name>
</gene>
<comment type="caution">
    <text evidence="9">The sequence shown here is derived from an EMBL/GenBank/DDBJ whole genome shotgun (WGS) entry which is preliminary data.</text>
</comment>
<evidence type="ECO:0000313" key="9">
    <source>
        <dbReference type="EMBL" id="MBO8431705.1"/>
    </source>
</evidence>
<evidence type="ECO:0000256" key="4">
    <source>
        <dbReference type="ARBA" id="ARBA00022759"/>
    </source>
</evidence>
<dbReference type="EC" id="3.1.26.5" evidence="7"/>
<evidence type="ECO:0000256" key="1">
    <source>
        <dbReference type="ARBA" id="ARBA00002663"/>
    </source>
</evidence>
<dbReference type="InterPro" id="IPR020539">
    <property type="entry name" value="RNase_P_CS"/>
</dbReference>
<dbReference type="PROSITE" id="PS00648">
    <property type="entry name" value="RIBONUCLEASE_P"/>
    <property type="match status" value="1"/>
</dbReference>
<accession>A0A9D9GYG7</accession>
<reference evidence="9" key="2">
    <citation type="journal article" date="2021" name="PeerJ">
        <title>Extensive microbial diversity within the chicken gut microbiome revealed by metagenomics and culture.</title>
        <authorList>
            <person name="Gilroy R."/>
            <person name="Ravi A."/>
            <person name="Getino M."/>
            <person name="Pursley I."/>
            <person name="Horton D.L."/>
            <person name="Alikhan N.F."/>
            <person name="Baker D."/>
            <person name="Gharbi K."/>
            <person name="Hall N."/>
            <person name="Watson M."/>
            <person name="Adriaenssens E.M."/>
            <person name="Foster-Nyarko E."/>
            <person name="Jarju S."/>
            <person name="Secka A."/>
            <person name="Antonio M."/>
            <person name="Oren A."/>
            <person name="Chaudhuri R.R."/>
            <person name="La Ragione R."/>
            <person name="Hildebrand F."/>
            <person name="Pallen M.J."/>
        </authorList>
    </citation>
    <scope>NUCLEOTIDE SEQUENCE</scope>
    <source>
        <strain evidence="9">2889</strain>
    </source>
</reference>
<evidence type="ECO:0000256" key="2">
    <source>
        <dbReference type="ARBA" id="ARBA00022694"/>
    </source>
</evidence>
<keyword evidence="4 7" id="KW-0255">Endonuclease</keyword>
<dbReference type="GO" id="GO:0000049">
    <property type="term" value="F:tRNA binding"/>
    <property type="evidence" value="ECO:0007669"/>
    <property type="project" value="UniProtKB-UniRule"/>
</dbReference>
<dbReference type="Gene3D" id="3.30.230.10">
    <property type="match status" value="1"/>
</dbReference>
<keyword evidence="5 7" id="KW-0378">Hydrolase</keyword>
<dbReference type="InterPro" id="IPR000100">
    <property type="entry name" value="RNase_P"/>
</dbReference>
<dbReference type="AlphaFoldDB" id="A0A9D9GYG7"/>
<evidence type="ECO:0000256" key="7">
    <source>
        <dbReference type="HAMAP-Rule" id="MF_00227"/>
    </source>
</evidence>
<evidence type="ECO:0000256" key="6">
    <source>
        <dbReference type="ARBA" id="ARBA00022884"/>
    </source>
</evidence>
<dbReference type="EMBL" id="JADIMZ010000004">
    <property type="protein sequence ID" value="MBO8431705.1"/>
    <property type="molecule type" value="Genomic_DNA"/>
</dbReference>
<dbReference type="SUPFAM" id="SSF54211">
    <property type="entry name" value="Ribosomal protein S5 domain 2-like"/>
    <property type="match status" value="1"/>
</dbReference>
<feature type="compositionally biased region" description="Basic and acidic residues" evidence="8">
    <location>
        <begin position="1"/>
        <end position="14"/>
    </location>
</feature>
<keyword evidence="6 7" id="KW-0694">RNA-binding</keyword>
<comment type="function">
    <text evidence="1 7">RNaseP catalyzes the removal of the 5'-leader sequence from pre-tRNA to produce the mature 5'-terminus. It can also cleave other RNA substrates such as 4.5S RNA. The protein component plays an auxiliary but essential role in vivo by binding to the 5'-leader sequence and broadening the substrate specificity of the ribozyme.</text>
</comment>
<keyword evidence="3 7" id="KW-0540">Nuclease</keyword>
<sequence>MKPEKNGQEVHVPESVRNASSSKEEFPQVFPKRKKKGKPSRASFFPLQVFYLLEEPSAMCLSGAVPVPCRVMVHAPKRVFKHAVDRNRIKRLLREAYRARKSVFEGLVPPGKVMLISLQFSGDRNVSFPEMNAYVEQALKMLSSRFHHA</sequence>
<evidence type="ECO:0000313" key="10">
    <source>
        <dbReference type="Proteomes" id="UP000823612"/>
    </source>
</evidence>
<dbReference type="InterPro" id="IPR020568">
    <property type="entry name" value="Ribosomal_Su5_D2-typ_SF"/>
</dbReference>
<organism evidence="9 10">
    <name type="scientific">Candidatus Pullibacteroides excrementavium</name>
    <dbReference type="NCBI Taxonomy" id="2840905"/>
    <lineage>
        <taxon>Bacteria</taxon>
        <taxon>Pseudomonadati</taxon>
        <taxon>Bacteroidota</taxon>
        <taxon>Bacteroidia</taxon>
        <taxon>Bacteroidales</taxon>
        <taxon>Candidatus Pullibacteroides</taxon>
    </lineage>
</organism>
<name>A0A9D9GYG7_9BACT</name>
<evidence type="ECO:0000256" key="8">
    <source>
        <dbReference type="SAM" id="MobiDB-lite"/>
    </source>
</evidence>
<dbReference type="Pfam" id="PF00825">
    <property type="entry name" value="Ribonuclease_P"/>
    <property type="match status" value="1"/>
</dbReference>
<dbReference type="HAMAP" id="MF_00227">
    <property type="entry name" value="RNase_P"/>
    <property type="match status" value="1"/>
</dbReference>